<organism evidence="1">
    <name type="scientific">uncultured Solirubrobacteraceae bacterium</name>
    <dbReference type="NCBI Taxonomy" id="1162706"/>
    <lineage>
        <taxon>Bacteria</taxon>
        <taxon>Bacillati</taxon>
        <taxon>Actinomycetota</taxon>
        <taxon>Thermoleophilia</taxon>
        <taxon>Solirubrobacterales</taxon>
        <taxon>Solirubrobacteraceae</taxon>
        <taxon>environmental samples</taxon>
    </lineage>
</organism>
<protein>
    <submittedName>
        <fullName evidence="1">Uncharacterized protein</fullName>
    </submittedName>
</protein>
<gene>
    <name evidence="1" type="ORF">AVDCRST_MAG53-1459</name>
</gene>
<dbReference type="AlphaFoldDB" id="A0A6J4S746"/>
<name>A0A6J4S746_9ACTN</name>
<proteinExistence type="predicted"/>
<evidence type="ECO:0000313" key="1">
    <source>
        <dbReference type="EMBL" id="CAA9491058.1"/>
    </source>
</evidence>
<reference evidence="1" key="1">
    <citation type="submission" date="2020-02" db="EMBL/GenBank/DDBJ databases">
        <authorList>
            <person name="Meier V. D."/>
        </authorList>
    </citation>
    <scope>NUCLEOTIDE SEQUENCE</scope>
    <source>
        <strain evidence="1">AVDCRST_MAG53</strain>
    </source>
</reference>
<sequence length="49" mass="5649">MRRLRGSENTERFCGARAGGVDGKLEEPLELVTAEARQACWWRETWRAV</sequence>
<accession>A0A6J4S746</accession>
<dbReference type="EMBL" id="CADCVR010000043">
    <property type="protein sequence ID" value="CAA9491058.1"/>
    <property type="molecule type" value="Genomic_DNA"/>
</dbReference>